<evidence type="ECO:0000256" key="3">
    <source>
        <dbReference type="ARBA" id="ARBA00022845"/>
    </source>
</evidence>
<dbReference type="EMBL" id="JBBBZM010000079">
    <property type="protein sequence ID" value="KAL0635012.1"/>
    <property type="molecule type" value="Genomic_DNA"/>
</dbReference>
<dbReference type="PANTHER" id="PTHR11960">
    <property type="entry name" value="EUKARYOTIC TRANSLATION INITIATION FACTOR 4E RELATED"/>
    <property type="match status" value="1"/>
</dbReference>
<keyword evidence="4 6" id="KW-0694">RNA-binding</keyword>
<name>A0ABR3GGF8_9PEZI</name>
<keyword evidence="3" id="KW-0810">Translation regulation</keyword>
<dbReference type="SUPFAM" id="SSF55418">
    <property type="entry name" value="eIF4e-like"/>
    <property type="match status" value="1"/>
</dbReference>
<keyword evidence="9" id="KW-1185">Reference proteome</keyword>
<dbReference type="Gene3D" id="3.30.760.10">
    <property type="entry name" value="RNA Cap, Translation Initiation Factor Eif4e"/>
    <property type="match status" value="1"/>
</dbReference>
<dbReference type="PANTHER" id="PTHR11960:SF8">
    <property type="entry name" value="EUKARYOTIC TRANSLATION INITIATION FACTOR 4E1-RELATED"/>
    <property type="match status" value="1"/>
</dbReference>
<dbReference type="GO" id="GO:0003743">
    <property type="term" value="F:translation initiation factor activity"/>
    <property type="evidence" value="ECO:0007669"/>
    <property type="project" value="UniProtKB-KW"/>
</dbReference>
<evidence type="ECO:0000256" key="1">
    <source>
        <dbReference type="ARBA" id="ARBA00009860"/>
    </source>
</evidence>
<evidence type="ECO:0000256" key="4">
    <source>
        <dbReference type="ARBA" id="ARBA00022884"/>
    </source>
</evidence>
<gene>
    <name evidence="8" type="primary">TIF45</name>
    <name evidence="8" type="ORF">Q9L58_006041</name>
</gene>
<feature type="region of interest" description="Disordered" evidence="7">
    <location>
        <begin position="1"/>
        <end position="38"/>
    </location>
</feature>
<sequence length="252" mass="28350">MSTEAPDTNVEVLDEQRPLNEIPVSPPNGEVNNATDEAGVDSSNKEQLTVFHSPDNFNVKHPLMNTWTLWFTKPPSGKGENNWNDLLKEVVTFDSVEEFWGVYNNITKTNDLALKSDYHLFKAGVRPEWEDIQNKHGGKWSYQFKDKRAVPIDELWLHVMLAAIGETLESENDKEIMGVVVNVRKAFFRIGLWTKSTGGGKNGNGATRETLMEIGRKFKEVLRLGDKDIVEFSGHTESAHSGSSRAKAKFTV</sequence>
<keyword evidence="5 6" id="KW-0648">Protein biosynthesis</keyword>
<comment type="similarity">
    <text evidence="1 6">Belongs to the eukaryotic initiation factor 4E family.</text>
</comment>
<comment type="caution">
    <text evidence="8">The sequence shown here is derived from an EMBL/GenBank/DDBJ whole genome shotgun (WGS) entry which is preliminary data.</text>
</comment>
<dbReference type="InterPro" id="IPR023398">
    <property type="entry name" value="TIF_eIF4e-like"/>
</dbReference>
<protein>
    <submittedName>
        <fullName evidence="8">Eukaryotic translation initiation factor 4E</fullName>
    </submittedName>
</protein>
<evidence type="ECO:0000313" key="8">
    <source>
        <dbReference type="EMBL" id="KAL0635012.1"/>
    </source>
</evidence>
<accession>A0ABR3GGF8</accession>
<evidence type="ECO:0000313" key="9">
    <source>
        <dbReference type="Proteomes" id="UP001447188"/>
    </source>
</evidence>
<reference evidence="8 9" key="1">
    <citation type="submission" date="2024-02" db="EMBL/GenBank/DDBJ databases">
        <title>Discinaceae phylogenomics.</title>
        <authorList>
            <person name="Dirks A.C."/>
            <person name="James T.Y."/>
        </authorList>
    </citation>
    <scope>NUCLEOTIDE SEQUENCE [LARGE SCALE GENOMIC DNA]</scope>
    <source>
        <strain evidence="8 9">ACD0624</strain>
    </source>
</reference>
<keyword evidence="2 6" id="KW-0396">Initiation factor</keyword>
<evidence type="ECO:0000256" key="6">
    <source>
        <dbReference type="RuleBase" id="RU004374"/>
    </source>
</evidence>
<dbReference type="InterPro" id="IPR019770">
    <property type="entry name" value="TIF_eIF_4E_CS"/>
</dbReference>
<dbReference type="Pfam" id="PF01652">
    <property type="entry name" value="IF4E"/>
    <property type="match status" value="1"/>
</dbReference>
<dbReference type="PROSITE" id="PS00813">
    <property type="entry name" value="IF4E"/>
    <property type="match status" value="1"/>
</dbReference>
<evidence type="ECO:0000256" key="5">
    <source>
        <dbReference type="ARBA" id="ARBA00022917"/>
    </source>
</evidence>
<dbReference type="InterPro" id="IPR001040">
    <property type="entry name" value="TIF_eIF_4E"/>
</dbReference>
<evidence type="ECO:0000256" key="7">
    <source>
        <dbReference type="SAM" id="MobiDB-lite"/>
    </source>
</evidence>
<evidence type="ECO:0000256" key="2">
    <source>
        <dbReference type="ARBA" id="ARBA00022540"/>
    </source>
</evidence>
<proteinExistence type="inferred from homology"/>
<dbReference type="Proteomes" id="UP001447188">
    <property type="component" value="Unassembled WGS sequence"/>
</dbReference>
<organism evidence="8 9">
    <name type="scientific">Discina gigas</name>
    <dbReference type="NCBI Taxonomy" id="1032678"/>
    <lineage>
        <taxon>Eukaryota</taxon>
        <taxon>Fungi</taxon>
        <taxon>Dikarya</taxon>
        <taxon>Ascomycota</taxon>
        <taxon>Pezizomycotina</taxon>
        <taxon>Pezizomycetes</taxon>
        <taxon>Pezizales</taxon>
        <taxon>Discinaceae</taxon>
        <taxon>Discina</taxon>
    </lineage>
</organism>